<evidence type="ECO:0000313" key="3">
    <source>
        <dbReference type="Proteomes" id="UP001500064"/>
    </source>
</evidence>
<feature type="chain" id="PRO_5047002078" description="Secreted protein" evidence="1">
    <location>
        <begin position="27"/>
        <end position="126"/>
    </location>
</feature>
<reference evidence="2 3" key="1">
    <citation type="journal article" date="2019" name="Int. J. Syst. Evol. Microbiol.">
        <title>The Global Catalogue of Microorganisms (GCM) 10K type strain sequencing project: providing services to taxonomists for standard genome sequencing and annotation.</title>
        <authorList>
            <consortium name="The Broad Institute Genomics Platform"/>
            <consortium name="The Broad Institute Genome Sequencing Center for Infectious Disease"/>
            <person name="Wu L."/>
            <person name="Ma J."/>
        </authorList>
    </citation>
    <scope>NUCLEOTIDE SEQUENCE [LARGE SCALE GENOMIC DNA]</scope>
    <source>
        <strain evidence="2 3">JCM 13929</strain>
    </source>
</reference>
<feature type="signal peptide" evidence="1">
    <location>
        <begin position="1"/>
        <end position="26"/>
    </location>
</feature>
<keyword evidence="1" id="KW-0732">Signal</keyword>
<sequence>MRFRRTLMILTMALGFLLPWASTASAAPETSNISAAADCNGYQPYAYPPAQNGDVITGIGGCGSQAVTVEIWIDVSLGFDIRAGCCPRYTSPVTAYAYCSRTGAGNYYTLVRTSVGTFESERRWLC</sequence>
<evidence type="ECO:0008006" key="4">
    <source>
        <dbReference type="Google" id="ProtNLM"/>
    </source>
</evidence>
<dbReference type="Proteomes" id="UP001500064">
    <property type="component" value="Unassembled WGS sequence"/>
</dbReference>
<organism evidence="2 3">
    <name type="scientific">Nonomuraea maheshkhaliensis</name>
    <dbReference type="NCBI Taxonomy" id="419590"/>
    <lineage>
        <taxon>Bacteria</taxon>
        <taxon>Bacillati</taxon>
        <taxon>Actinomycetota</taxon>
        <taxon>Actinomycetes</taxon>
        <taxon>Streptosporangiales</taxon>
        <taxon>Streptosporangiaceae</taxon>
        <taxon>Nonomuraea</taxon>
    </lineage>
</organism>
<dbReference type="EMBL" id="BAAAMU010000022">
    <property type="protein sequence ID" value="GAA1635034.1"/>
    <property type="molecule type" value="Genomic_DNA"/>
</dbReference>
<accession>A0ABN2F882</accession>
<proteinExistence type="predicted"/>
<comment type="caution">
    <text evidence="2">The sequence shown here is derived from an EMBL/GenBank/DDBJ whole genome shotgun (WGS) entry which is preliminary data.</text>
</comment>
<evidence type="ECO:0000256" key="1">
    <source>
        <dbReference type="SAM" id="SignalP"/>
    </source>
</evidence>
<keyword evidence="3" id="KW-1185">Reference proteome</keyword>
<protein>
    <recommendedName>
        <fullName evidence="4">Secreted protein</fullName>
    </recommendedName>
</protein>
<name>A0ABN2F882_9ACTN</name>
<evidence type="ECO:0000313" key="2">
    <source>
        <dbReference type="EMBL" id="GAA1635034.1"/>
    </source>
</evidence>
<gene>
    <name evidence="2" type="ORF">GCM10009733_035120</name>
</gene>